<dbReference type="Proteomes" id="UP000235828">
    <property type="component" value="Chromosome A"/>
</dbReference>
<dbReference type="InterPro" id="IPR039447">
    <property type="entry name" value="UreH-like_TM_dom"/>
</dbReference>
<name>A0A2N8Z9U1_9VIBR</name>
<keyword evidence="1" id="KW-1133">Transmembrane helix</keyword>
<feature type="transmembrane region" description="Helical" evidence="1">
    <location>
        <begin position="80"/>
        <end position="98"/>
    </location>
</feature>
<accession>A0A2N8Z9U1</accession>
<organism evidence="3 4">
    <name type="scientific">Vibrio tapetis subsp. tapetis</name>
    <dbReference type="NCBI Taxonomy" id="1671868"/>
    <lineage>
        <taxon>Bacteria</taxon>
        <taxon>Pseudomonadati</taxon>
        <taxon>Pseudomonadota</taxon>
        <taxon>Gammaproteobacteria</taxon>
        <taxon>Vibrionales</taxon>
        <taxon>Vibrionaceae</taxon>
        <taxon>Vibrio</taxon>
    </lineage>
</organism>
<feature type="transmembrane region" description="Helical" evidence="1">
    <location>
        <begin position="199"/>
        <end position="222"/>
    </location>
</feature>
<sequence length="223" mass="24071">MMNDLLAALMVGFLGAGHCMGMCGGIASAMSLGEPSSSRTTLTTLCYNLGRLLTYCVAGALVGGTVSSIAEVADYNQAFVFLRLVAASFMILLSLYLGKWWFGLLFVEKIGQHFWKYLSPLGKKLLPLKSPWHAIPFGMVWGWLPCGLVYSMLTWSAVSGDAINGALVMLAFGLGTLPSMILIGFGATKMQRLQRSPTFRQIGALLLLCYGLYSGYDALILLS</sequence>
<keyword evidence="1" id="KW-0812">Transmembrane</keyword>
<dbReference type="EMBL" id="LT960611">
    <property type="protein sequence ID" value="SON48633.1"/>
    <property type="molecule type" value="Genomic_DNA"/>
</dbReference>
<feature type="domain" description="Urease accessory protein UreH-like transmembrane" evidence="2">
    <location>
        <begin position="7"/>
        <end position="213"/>
    </location>
</feature>
<dbReference type="PANTHER" id="PTHR42208">
    <property type="entry name" value="HEAVY METAL TRANSPORTER-RELATED"/>
    <property type="match status" value="1"/>
</dbReference>
<protein>
    <submittedName>
        <fullName evidence="3">Putative Cytochrome c assembly protein DsbD</fullName>
    </submittedName>
</protein>
<evidence type="ECO:0000313" key="4">
    <source>
        <dbReference type="Proteomes" id="UP000235828"/>
    </source>
</evidence>
<dbReference type="Pfam" id="PF13386">
    <property type="entry name" value="DsbD_2"/>
    <property type="match status" value="1"/>
</dbReference>
<evidence type="ECO:0000313" key="3">
    <source>
        <dbReference type="EMBL" id="SON48633.1"/>
    </source>
</evidence>
<dbReference type="AlphaFoldDB" id="A0A2N8Z9U1"/>
<reference evidence="3 4" key="1">
    <citation type="submission" date="2017-10" db="EMBL/GenBank/DDBJ databases">
        <authorList>
            <person name="Banno H."/>
            <person name="Chua N.-H."/>
        </authorList>
    </citation>
    <scope>NUCLEOTIDE SEQUENCE [LARGE SCALE GENOMIC DNA]</scope>
    <source>
        <strain evidence="3">Vibrio tapetis CECT4600</strain>
    </source>
</reference>
<proteinExistence type="predicted"/>
<dbReference type="KEGG" id="vta:A0654"/>
<dbReference type="PANTHER" id="PTHR42208:SF1">
    <property type="entry name" value="HEAVY METAL TRANSPORTER"/>
    <property type="match status" value="1"/>
</dbReference>
<feature type="transmembrane region" description="Helical" evidence="1">
    <location>
        <begin position="134"/>
        <end position="153"/>
    </location>
</feature>
<keyword evidence="1" id="KW-0472">Membrane</keyword>
<keyword evidence="4" id="KW-1185">Reference proteome</keyword>
<evidence type="ECO:0000259" key="2">
    <source>
        <dbReference type="Pfam" id="PF13386"/>
    </source>
</evidence>
<gene>
    <name evidence="3" type="ORF">VTAP4600_A0654</name>
</gene>
<dbReference type="RefSeq" id="WP_102521444.1">
    <property type="nucleotide sequence ID" value="NZ_LT960611.1"/>
</dbReference>
<feature type="transmembrane region" description="Helical" evidence="1">
    <location>
        <begin position="165"/>
        <end position="187"/>
    </location>
</feature>
<dbReference type="OrthoDB" id="9798690at2"/>
<feature type="transmembrane region" description="Helical" evidence="1">
    <location>
        <begin position="52"/>
        <end position="73"/>
    </location>
</feature>
<evidence type="ECO:0000256" key="1">
    <source>
        <dbReference type="SAM" id="Phobius"/>
    </source>
</evidence>